<dbReference type="EMBL" id="VLPL01000003">
    <property type="protein sequence ID" value="TSJ45474.1"/>
    <property type="molecule type" value="Genomic_DNA"/>
</dbReference>
<dbReference type="Proteomes" id="UP000316008">
    <property type="component" value="Unassembled WGS sequence"/>
</dbReference>
<protein>
    <recommendedName>
        <fullName evidence="4">DUF4412 domain-containing protein</fullName>
    </recommendedName>
</protein>
<sequence length="187" mass="20786">MKIALYIISGLLIFLNSCTIITSTNAPGKPEAAFPKSMIGKYELIYPESFQGMMEGADMKTTVVIKSDELIMNSGEGDSHMKINDSISVTKLGKQYYLCMGKAPVLNVFKVIKKGKDLELHSMNAKEGVTADQLKPFFSQVSTSQNADEETGEITESYVVTIDDSKIDSYYKSDIIHVEPFTFKRIK</sequence>
<evidence type="ECO:0000313" key="3">
    <source>
        <dbReference type="Proteomes" id="UP000316008"/>
    </source>
</evidence>
<organism evidence="2 3">
    <name type="scientific">Fluviicola chungangensis</name>
    <dbReference type="NCBI Taxonomy" id="2597671"/>
    <lineage>
        <taxon>Bacteria</taxon>
        <taxon>Pseudomonadati</taxon>
        <taxon>Bacteroidota</taxon>
        <taxon>Flavobacteriia</taxon>
        <taxon>Flavobacteriales</taxon>
        <taxon>Crocinitomicaceae</taxon>
        <taxon>Fluviicola</taxon>
    </lineage>
</organism>
<proteinExistence type="predicted"/>
<feature type="signal peptide" evidence="1">
    <location>
        <begin position="1"/>
        <end position="26"/>
    </location>
</feature>
<keyword evidence="1" id="KW-0732">Signal</keyword>
<dbReference type="OrthoDB" id="9553420at2"/>
<evidence type="ECO:0008006" key="4">
    <source>
        <dbReference type="Google" id="ProtNLM"/>
    </source>
</evidence>
<reference evidence="2 3" key="1">
    <citation type="submission" date="2019-07" db="EMBL/GenBank/DDBJ databases">
        <authorList>
            <person name="Huq M.A."/>
        </authorList>
    </citation>
    <scope>NUCLEOTIDE SEQUENCE [LARGE SCALE GENOMIC DNA]</scope>
    <source>
        <strain evidence="2 3">MAH-3</strain>
    </source>
</reference>
<gene>
    <name evidence="2" type="ORF">FO442_06885</name>
</gene>
<accession>A0A556MZX7</accession>
<keyword evidence="3" id="KW-1185">Reference proteome</keyword>
<feature type="chain" id="PRO_5022011725" description="DUF4412 domain-containing protein" evidence="1">
    <location>
        <begin position="27"/>
        <end position="187"/>
    </location>
</feature>
<name>A0A556MZX7_9FLAO</name>
<dbReference type="AlphaFoldDB" id="A0A556MZX7"/>
<dbReference type="RefSeq" id="WP_144332430.1">
    <property type="nucleotide sequence ID" value="NZ_VLPL01000003.1"/>
</dbReference>
<evidence type="ECO:0000313" key="2">
    <source>
        <dbReference type="EMBL" id="TSJ45474.1"/>
    </source>
</evidence>
<evidence type="ECO:0000256" key="1">
    <source>
        <dbReference type="SAM" id="SignalP"/>
    </source>
</evidence>
<comment type="caution">
    <text evidence="2">The sequence shown here is derived from an EMBL/GenBank/DDBJ whole genome shotgun (WGS) entry which is preliminary data.</text>
</comment>